<evidence type="ECO:0000256" key="1">
    <source>
        <dbReference type="ARBA" id="ARBA00000971"/>
    </source>
</evidence>
<dbReference type="AlphaFoldDB" id="A0A6S6TUD6"/>
<dbReference type="GO" id="GO:0003755">
    <property type="term" value="F:peptidyl-prolyl cis-trans isomerase activity"/>
    <property type="evidence" value="ECO:0007669"/>
    <property type="project" value="UniProtKB-KW"/>
</dbReference>
<reference evidence="7" key="1">
    <citation type="submission" date="2020-01" db="EMBL/GenBank/DDBJ databases">
        <authorList>
            <person name="Meier V. D."/>
            <person name="Meier V D."/>
        </authorList>
    </citation>
    <scope>NUCLEOTIDE SEQUENCE</scope>
    <source>
        <strain evidence="7">HLG_WM_MAG_07</strain>
    </source>
</reference>
<dbReference type="Pfam" id="PF00639">
    <property type="entry name" value="Rotamase"/>
    <property type="match status" value="1"/>
</dbReference>
<evidence type="ECO:0000256" key="3">
    <source>
        <dbReference type="ARBA" id="ARBA00013194"/>
    </source>
</evidence>
<dbReference type="PROSITE" id="PS50198">
    <property type="entry name" value="PPIC_PPIASE_2"/>
    <property type="match status" value="1"/>
</dbReference>
<dbReference type="InterPro" id="IPR023058">
    <property type="entry name" value="PPIase_PpiC_CS"/>
</dbReference>
<dbReference type="InterPro" id="IPR000297">
    <property type="entry name" value="PPIase_PpiC"/>
</dbReference>
<organism evidence="7">
    <name type="scientific">uncultured Thiotrichaceae bacterium</name>
    <dbReference type="NCBI Taxonomy" id="298394"/>
    <lineage>
        <taxon>Bacteria</taxon>
        <taxon>Pseudomonadati</taxon>
        <taxon>Pseudomonadota</taxon>
        <taxon>Gammaproteobacteria</taxon>
        <taxon>Thiotrichales</taxon>
        <taxon>Thiotrichaceae</taxon>
        <taxon>environmental samples</taxon>
    </lineage>
</organism>
<comment type="similarity">
    <text evidence="2">Belongs to the PpiC/parvulin rotamase family.</text>
</comment>
<comment type="catalytic activity">
    <reaction evidence="1">
        <text>[protein]-peptidylproline (omega=180) = [protein]-peptidylproline (omega=0)</text>
        <dbReference type="Rhea" id="RHEA:16237"/>
        <dbReference type="Rhea" id="RHEA-COMP:10747"/>
        <dbReference type="Rhea" id="RHEA-COMP:10748"/>
        <dbReference type="ChEBI" id="CHEBI:83833"/>
        <dbReference type="ChEBI" id="CHEBI:83834"/>
        <dbReference type="EC" id="5.2.1.8"/>
    </reaction>
</comment>
<dbReference type="InterPro" id="IPR046357">
    <property type="entry name" value="PPIase_dom_sf"/>
</dbReference>
<dbReference type="PROSITE" id="PS01096">
    <property type="entry name" value="PPIC_PPIASE_1"/>
    <property type="match status" value="1"/>
</dbReference>
<sequence length="250" mass="27567">MLTTAHLFVLIIPIFGEGIVLDRGFTKEEISKLCASGDSPNTETIVTKETEISCPSAQGMARIETVIEQNPPVSNTDWARLRGRMNVYGCETLTKGIKLEVIEKQAIEGSKSIIILARLPSGTTAYIARSQDKSESNSLPIVEQQILPKPKEEVNDEYKTRHVLLKSKDKAGEIINRANKGEDFSSLAKKYSTGPSGSRGGDLGWLDRTTLIDYFGDAVTKMKEGSHSSSPVKTEFGWHVIKLEGVREKR</sequence>
<dbReference type="PANTHER" id="PTHR47245">
    <property type="entry name" value="PEPTIDYLPROLYL ISOMERASE"/>
    <property type="match status" value="1"/>
</dbReference>
<dbReference type="InterPro" id="IPR050245">
    <property type="entry name" value="PrsA_foldase"/>
</dbReference>
<evidence type="ECO:0000256" key="4">
    <source>
        <dbReference type="ARBA" id="ARBA00023110"/>
    </source>
</evidence>
<protein>
    <recommendedName>
        <fullName evidence="3">peptidylprolyl isomerase</fullName>
        <ecNumber evidence="3">5.2.1.8</ecNumber>
    </recommendedName>
</protein>
<keyword evidence="4 5" id="KW-0697">Rotamase</keyword>
<gene>
    <name evidence="7" type="ORF">HELGO_WM59921</name>
</gene>
<dbReference type="EMBL" id="CACVAY010000131">
    <property type="protein sequence ID" value="CAA6826231.1"/>
    <property type="molecule type" value="Genomic_DNA"/>
</dbReference>
<keyword evidence="5 7" id="KW-0413">Isomerase</keyword>
<evidence type="ECO:0000259" key="6">
    <source>
        <dbReference type="PROSITE" id="PS50198"/>
    </source>
</evidence>
<dbReference type="Gene3D" id="3.10.50.40">
    <property type="match status" value="1"/>
</dbReference>
<feature type="domain" description="PpiC" evidence="6">
    <location>
        <begin position="155"/>
        <end position="245"/>
    </location>
</feature>
<proteinExistence type="inferred from homology"/>
<evidence type="ECO:0000256" key="5">
    <source>
        <dbReference type="PROSITE-ProRule" id="PRU00278"/>
    </source>
</evidence>
<evidence type="ECO:0000313" key="7">
    <source>
        <dbReference type="EMBL" id="CAA6826231.1"/>
    </source>
</evidence>
<dbReference type="EC" id="5.2.1.8" evidence="3"/>
<dbReference type="PANTHER" id="PTHR47245:SF2">
    <property type="entry name" value="PEPTIDYL-PROLYL CIS-TRANS ISOMERASE HP_0175-RELATED"/>
    <property type="match status" value="1"/>
</dbReference>
<evidence type="ECO:0000256" key="2">
    <source>
        <dbReference type="ARBA" id="ARBA00007656"/>
    </source>
</evidence>
<dbReference type="SUPFAM" id="SSF54534">
    <property type="entry name" value="FKBP-like"/>
    <property type="match status" value="1"/>
</dbReference>
<accession>A0A6S6TUD6</accession>
<name>A0A6S6TUD6_9GAMM</name>